<protein>
    <recommendedName>
        <fullName evidence="7">Pseudouridine synthase</fullName>
        <ecNumber evidence="7">5.4.99.-</ecNumber>
    </recommendedName>
</protein>
<evidence type="ECO:0000256" key="7">
    <source>
        <dbReference type="RuleBase" id="RU003887"/>
    </source>
</evidence>
<reference evidence="10 11" key="1">
    <citation type="submission" date="2024-04" db="EMBL/GenBank/DDBJ databases">
        <title>Draft genome sequence of Thalassolituus maritimus NBRC 116585.</title>
        <authorList>
            <person name="Miyakawa T."/>
            <person name="Kusuya Y."/>
            <person name="Miura T."/>
        </authorList>
    </citation>
    <scope>NUCLEOTIDE SEQUENCE [LARGE SCALE GENOMIC DNA]</scope>
    <source>
        <strain evidence="10 11">5NW40-0001</strain>
    </source>
</reference>
<dbReference type="PROSITE" id="PS01149">
    <property type="entry name" value="PSI_RSU"/>
    <property type="match status" value="1"/>
</dbReference>
<comment type="similarity">
    <text evidence="1 7">Belongs to the pseudouridine synthase RsuA family.</text>
</comment>
<evidence type="ECO:0000256" key="6">
    <source>
        <dbReference type="PROSITE-ProRule" id="PRU00182"/>
    </source>
</evidence>
<dbReference type="Proteomes" id="UP001481413">
    <property type="component" value="Unassembled WGS sequence"/>
</dbReference>
<dbReference type="PROSITE" id="PS50889">
    <property type="entry name" value="S4"/>
    <property type="match status" value="1"/>
</dbReference>
<dbReference type="Pfam" id="PF00849">
    <property type="entry name" value="PseudoU_synth_2"/>
    <property type="match status" value="1"/>
</dbReference>
<sequence length="256" mass="28991">MTVAKRYRLDRFLSIATNTPRRSIRRILAEKRVTVDGEIADDIRQQVDQFSLVTLDGIALQHRSRRYILLHKPIGVVSATKDDIHRTVIDVLRDSGLPDSELNDLHIAGRLDLNSSGLLLLTNDSDWSAALTTPEKKVAKVYEVTLGNPISDECITAFEQGIYFPYENITTKPAVLERLTPNTARVTLVEGKYHQIKRMFGRFRNPVLKLHRVAIGDIRLDASLESGEHRELTLSEVLLFSQPTIIQHCTTEHNCD</sequence>
<dbReference type="EMBL" id="BAABWH010000002">
    <property type="protein sequence ID" value="GAA6144963.1"/>
    <property type="molecule type" value="Genomic_DNA"/>
</dbReference>
<evidence type="ECO:0000256" key="1">
    <source>
        <dbReference type="ARBA" id="ARBA00008348"/>
    </source>
</evidence>
<organism evidence="10 11">
    <name type="scientific">Thalassolituus maritimus</name>
    <dbReference type="NCBI Taxonomy" id="484498"/>
    <lineage>
        <taxon>Bacteria</taxon>
        <taxon>Pseudomonadati</taxon>
        <taxon>Pseudomonadota</taxon>
        <taxon>Gammaproteobacteria</taxon>
        <taxon>Oceanospirillales</taxon>
        <taxon>Oceanospirillaceae</taxon>
        <taxon>Thalassolituus</taxon>
    </lineage>
</organism>
<dbReference type="Gene3D" id="3.30.70.580">
    <property type="entry name" value="Pseudouridine synthase I, catalytic domain, N-terminal subdomain"/>
    <property type="match status" value="1"/>
</dbReference>
<dbReference type="EC" id="5.4.99.-" evidence="7"/>
<dbReference type="InterPro" id="IPR000748">
    <property type="entry name" value="PsdUridine_synth_RsuA/RluB/E/F"/>
</dbReference>
<dbReference type="InterPro" id="IPR020094">
    <property type="entry name" value="TruA/RsuA/RluB/E/F_N"/>
</dbReference>
<dbReference type="InterPro" id="IPR018496">
    <property type="entry name" value="PsdUridine_synth_RsuA/RluB_CS"/>
</dbReference>
<keyword evidence="11" id="KW-1185">Reference proteome</keyword>
<dbReference type="InterPro" id="IPR020103">
    <property type="entry name" value="PsdUridine_synth_cat_dom_sf"/>
</dbReference>
<evidence type="ECO:0000313" key="11">
    <source>
        <dbReference type="Proteomes" id="UP001481413"/>
    </source>
</evidence>
<comment type="catalytic activity">
    <reaction evidence="4">
        <text>uridine(516) in 16S rRNA = pseudouridine(516) in 16S rRNA</text>
        <dbReference type="Rhea" id="RHEA:38867"/>
        <dbReference type="Rhea" id="RHEA-COMP:10089"/>
        <dbReference type="Rhea" id="RHEA-COMP:10090"/>
        <dbReference type="ChEBI" id="CHEBI:65314"/>
        <dbReference type="ChEBI" id="CHEBI:65315"/>
        <dbReference type="EC" id="5.4.99.19"/>
    </reaction>
</comment>
<evidence type="ECO:0000256" key="3">
    <source>
        <dbReference type="ARBA" id="ARBA00023235"/>
    </source>
</evidence>
<comment type="caution">
    <text evidence="10">The sequence shown here is derived from an EMBL/GenBank/DDBJ whole genome shotgun (WGS) entry which is preliminary data.</text>
</comment>
<dbReference type="NCBIfam" id="TIGR00093">
    <property type="entry name" value="pseudouridine synthase"/>
    <property type="match status" value="1"/>
</dbReference>
<feature type="domain" description="Pseudouridine synthase RsuA/RluA-like" evidence="8">
    <location>
        <begin position="67"/>
        <end position="200"/>
    </location>
</feature>
<dbReference type="SUPFAM" id="SSF55120">
    <property type="entry name" value="Pseudouridine synthase"/>
    <property type="match status" value="1"/>
</dbReference>
<dbReference type="CDD" id="cd02553">
    <property type="entry name" value="PseudoU_synth_RsuA"/>
    <property type="match status" value="1"/>
</dbReference>
<evidence type="ECO:0000256" key="2">
    <source>
        <dbReference type="ARBA" id="ARBA00022884"/>
    </source>
</evidence>
<accession>A0ABP9ZXT7</accession>
<gene>
    <name evidence="10" type="ORF">NBRC116585_10800</name>
</gene>
<evidence type="ECO:0000256" key="4">
    <source>
        <dbReference type="ARBA" id="ARBA00036749"/>
    </source>
</evidence>
<dbReference type="PANTHER" id="PTHR47683:SF4">
    <property type="entry name" value="PSEUDOURIDINE SYNTHASE"/>
    <property type="match status" value="1"/>
</dbReference>
<dbReference type="Gene3D" id="3.10.290.10">
    <property type="entry name" value="RNA-binding S4 domain"/>
    <property type="match status" value="1"/>
</dbReference>
<dbReference type="SUPFAM" id="SSF55174">
    <property type="entry name" value="Alpha-L RNA-binding motif"/>
    <property type="match status" value="1"/>
</dbReference>
<dbReference type="InterPro" id="IPR036986">
    <property type="entry name" value="S4_RNA-bd_sf"/>
</dbReference>
<feature type="domain" description="RNA-binding S4" evidence="9">
    <location>
        <begin position="8"/>
        <end position="48"/>
    </location>
</feature>
<dbReference type="InterPro" id="IPR002942">
    <property type="entry name" value="S4_RNA-bd"/>
</dbReference>
<dbReference type="InterPro" id="IPR006145">
    <property type="entry name" value="PsdUridine_synth_RsuA/RluA"/>
</dbReference>
<comment type="function">
    <text evidence="5">Responsible for synthesis of pseudouridine from uracil-516 in 16S ribosomal RNA.</text>
</comment>
<keyword evidence="2 6" id="KW-0694">RNA-binding</keyword>
<evidence type="ECO:0000313" key="10">
    <source>
        <dbReference type="EMBL" id="GAA6144963.1"/>
    </source>
</evidence>
<dbReference type="Pfam" id="PF01479">
    <property type="entry name" value="S4"/>
    <property type="match status" value="1"/>
</dbReference>
<proteinExistence type="inferred from homology"/>
<dbReference type="Gene3D" id="3.30.70.1560">
    <property type="entry name" value="Alpha-L RNA-binding motif"/>
    <property type="match status" value="1"/>
</dbReference>
<evidence type="ECO:0000259" key="9">
    <source>
        <dbReference type="Pfam" id="PF01479"/>
    </source>
</evidence>
<evidence type="ECO:0000259" key="8">
    <source>
        <dbReference type="Pfam" id="PF00849"/>
    </source>
</evidence>
<name>A0ABP9ZXT7_9GAMM</name>
<keyword evidence="3 7" id="KW-0413">Isomerase</keyword>
<dbReference type="PANTHER" id="PTHR47683">
    <property type="entry name" value="PSEUDOURIDINE SYNTHASE FAMILY PROTEIN-RELATED"/>
    <property type="match status" value="1"/>
</dbReference>
<evidence type="ECO:0000256" key="5">
    <source>
        <dbReference type="ARBA" id="ARBA00037590"/>
    </source>
</evidence>
<dbReference type="InterPro" id="IPR050343">
    <property type="entry name" value="RsuA_PseudoU_synthase"/>
</dbReference>
<dbReference type="InterPro" id="IPR042092">
    <property type="entry name" value="PsdUridine_s_RsuA/RluB/E/F_cat"/>
</dbReference>
<dbReference type="RefSeq" id="WP_353293899.1">
    <property type="nucleotide sequence ID" value="NZ_BAABWH010000002.1"/>
</dbReference>